<evidence type="ECO:0000313" key="4">
    <source>
        <dbReference type="EMBL" id="MFC4336392.1"/>
    </source>
</evidence>
<protein>
    <submittedName>
        <fullName evidence="4">VanZ family protein</fullName>
    </submittedName>
</protein>
<keyword evidence="1" id="KW-1133">Transmembrane helix</keyword>
<keyword evidence="1" id="KW-0812">Transmembrane</keyword>
<proteinExistence type="predicted"/>
<feature type="transmembrane region" description="Helical" evidence="1">
    <location>
        <begin position="45"/>
        <end position="67"/>
    </location>
</feature>
<feature type="domain" description="VanZ-like" evidence="3">
    <location>
        <begin position="69"/>
        <end position="161"/>
    </location>
</feature>
<organism evidence="4 5">
    <name type="scientific">Salininema proteolyticum</name>
    <dbReference type="NCBI Taxonomy" id="1607685"/>
    <lineage>
        <taxon>Bacteria</taxon>
        <taxon>Bacillati</taxon>
        <taxon>Actinomycetota</taxon>
        <taxon>Actinomycetes</taxon>
        <taxon>Glycomycetales</taxon>
        <taxon>Glycomycetaceae</taxon>
        <taxon>Salininema</taxon>
    </lineage>
</organism>
<evidence type="ECO:0000259" key="3">
    <source>
        <dbReference type="Pfam" id="PF04892"/>
    </source>
</evidence>
<keyword evidence="5" id="KW-1185">Reference proteome</keyword>
<feature type="signal peptide" evidence="2">
    <location>
        <begin position="1"/>
        <end position="21"/>
    </location>
</feature>
<feature type="transmembrane region" description="Helical" evidence="1">
    <location>
        <begin position="88"/>
        <end position="110"/>
    </location>
</feature>
<evidence type="ECO:0000256" key="1">
    <source>
        <dbReference type="SAM" id="Phobius"/>
    </source>
</evidence>
<dbReference type="RefSeq" id="WP_380622278.1">
    <property type="nucleotide sequence ID" value="NZ_JBHSDK010000019.1"/>
</dbReference>
<accession>A0ABV8U195</accession>
<comment type="caution">
    <text evidence="4">The sequence shown here is derived from an EMBL/GenBank/DDBJ whole genome shotgun (WGS) entry which is preliminary data.</text>
</comment>
<dbReference type="Proteomes" id="UP001595823">
    <property type="component" value="Unassembled WGS sequence"/>
</dbReference>
<dbReference type="Pfam" id="PF04892">
    <property type="entry name" value="VanZ"/>
    <property type="match status" value="1"/>
</dbReference>
<dbReference type="InterPro" id="IPR006976">
    <property type="entry name" value="VanZ-like"/>
</dbReference>
<keyword evidence="1" id="KW-0472">Membrane</keyword>
<feature type="chain" id="PRO_5045691864" evidence="2">
    <location>
        <begin position="22"/>
        <end position="178"/>
    </location>
</feature>
<keyword evidence="2" id="KW-0732">Signal</keyword>
<reference evidence="5" key="1">
    <citation type="journal article" date="2019" name="Int. J. Syst. Evol. Microbiol.">
        <title>The Global Catalogue of Microorganisms (GCM) 10K type strain sequencing project: providing services to taxonomists for standard genome sequencing and annotation.</title>
        <authorList>
            <consortium name="The Broad Institute Genomics Platform"/>
            <consortium name="The Broad Institute Genome Sequencing Center for Infectious Disease"/>
            <person name="Wu L."/>
            <person name="Ma J."/>
        </authorList>
    </citation>
    <scope>NUCLEOTIDE SEQUENCE [LARGE SCALE GENOMIC DNA]</scope>
    <source>
        <strain evidence="5">IBRC-M 10908</strain>
    </source>
</reference>
<gene>
    <name evidence="4" type="ORF">ACFPET_14410</name>
</gene>
<name>A0ABV8U195_9ACTN</name>
<sequence>MLLPWQRFALLAAALALPAIAAGTFLNARRRRRAGSLEPVYRHALAETAALAGTLPFVAMILTPTSAEGGVSLVPFADLAALRFTEPGFAAVQVVGNLLAFAALGAALPVRFALRAWQVAAIAAAASVSVEVLQFALRLGRITSVDDVLVNTAGAVAASCLTLPWWRAAGLSTVESRS</sequence>
<evidence type="ECO:0000313" key="5">
    <source>
        <dbReference type="Proteomes" id="UP001595823"/>
    </source>
</evidence>
<dbReference type="EMBL" id="JBHSDK010000019">
    <property type="protein sequence ID" value="MFC4336392.1"/>
    <property type="molecule type" value="Genomic_DNA"/>
</dbReference>
<evidence type="ECO:0000256" key="2">
    <source>
        <dbReference type="SAM" id="SignalP"/>
    </source>
</evidence>